<evidence type="ECO:0008006" key="5">
    <source>
        <dbReference type="Google" id="ProtNLM"/>
    </source>
</evidence>
<evidence type="ECO:0000256" key="2">
    <source>
        <dbReference type="SAM" id="SignalP"/>
    </source>
</evidence>
<dbReference type="RefSeq" id="WP_191192937.1">
    <property type="nucleotide sequence ID" value="NZ_JACXYZ010000001.1"/>
</dbReference>
<sequence>MNTNTHAVRRRIAACAVAALVLPGFAACGADLDPPAQNINRGKVDKDTKAPAPDHNSGNRKDFGDEYGKRAKPKPTPNQDEGRSLNRLDFRDNAL</sequence>
<protein>
    <recommendedName>
        <fullName evidence="5">Lipoprotein</fullName>
    </recommendedName>
</protein>
<proteinExistence type="predicted"/>
<feature type="chain" id="PRO_5045715193" description="Lipoprotein" evidence="2">
    <location>
        <begin position="27"/>
        <end position="95"/>
    </location>
</feature>
<feature type="compositionally biased region" description="Basic and acidic residues" evidence="1">
    <location>
        <begin position="80"/>
        <end position="95"/>
    </location>
</feature>
<feature type="compositionally biased region" description="Basic and acidic residues" evidence="1">
    <location>
        <begin position="57"/>
        <end position="69"/>
    </location>
</feature>
<accession>A0ABR8N4D6</accession>
<feature type="signal peptide" evidence="2">
    <location>
        <begin position="1"/>
        <end position="26"/>
    </location>
</feature>
<evidence type="ECO:0000256" key="1">
    <source>
        <dbReference type="SAM" id="MobiDB-lite"/>
    </source>
</evidence>
<evidence type="ECO:0000313" key="3">
    <source>
        <dbReference type="EMBL" id="MBD3923023.1"/>
    </source>
</evidence>
<dbReference type="EMBL" id="JACXYZ010000001">
    <property type="protein sequence ID" value="MBD3923023.1"/>
    <property type="molecule type" value="Genomic_DNA"/>
</dbReference>
<keyword evidence="2" id="KW-0732">Signal</keyword>
<dbReference type="Proteomes" id="UP000618818">
    <property type="component" value="Unassembled WGS sequence"/>
</dbReference>
<reference evidence="3 4" key="1">
    <citation type="submission" date="2020-09" db="EMBL/GenBank/DDBJ databases">
        <title>novel species in genus Nocardioides.</title>
        <authorList>
            <person name="Zhang G."/>
        </authorList>
    </citation>
    <scope>NUCLEOTIDE SEQUENCE [LARGE SCALE GENOMIC DNA]</scope>
    <source>
        <strain evidence="3 4">KCTC 39551</strain>
    </source>
</reference>
<evidence type="ECO:0000313" key="4">
    <source>
        <dbReference type="Proteomes" id="UP000618818"/>
    </source>
</evidence>
<keyword evidence="4" id="KW-1185">Reference proteome</keyword>
<comment type="caution">
    <text evidence="3">The sequence shown here is derived from an EMBL/GenBank/DDBJ whole genome shotgun (WGS) entry which is preliminary data.</text>
</comment>
<gene>
    <name evidence="3" type="ORF">IEZ26_00195</name>
</gene>
<feature type="region of interest" description="Disordered" evidence="1">
    <location>
        <begin position="31"/>
        <end position="95"/>
    </location>
</feature>
<organism evidence="3 4">
    <name type="scientific">Nocardioides cavernae</name>
    <dbReference type="NCBI Taxonomy" id="1921566"/>
    <lineage>
        <taxon>Bacteria</taxon>
        <taxon>Bacillati</taxon>
        <taxon>Actinomycetota</taxon>
        <taxon>Actinomycetes</taxon>
        <taxon>Propionibacteriales</taxon>
        <taxon>Nocardioidaceae</taxon>
        <taxon>Nocardioides</taxon>
    </lineage>
</organism>
<name>A0ABR8N4D6_9ACTN</name>